<dbReference type="Proteomes" id="UP000605970">
    <property type="component" value="Unassembled WGS sequence"/>
</dbReference>
<feature type="non-terminal residue" evidence="1">
    <location>
        <position position="1"/>
    </location>
</feature>
<dbReference type="AlphaFoldDB" id="A0A8S9ZDY6"/>
<comment type="caution">
    <text evidence="1">The sequence shown here is derived from an EMBL/GenBank/DDBJ whole genome shotgun (WGS) entry which is preliminary data.</text>
</comment>
<evidence type="ECO:0000313" key="1">
    <source>
        <dbReference type="EMBL" id="KAF7629930.1"/>
    </source>
</evidence>
<sequence length="107" mass="11860">IFKENSLITCNLTNLNVKRKCRCINQNNKKIDLSIKSLKILKRSCGGCCCCCRPCCCCCNNCGCCNCCNPCCCNCSGECQCIRWAPCCCRPCCCGCTGYGRKMMKIK</sequence>
<keyword evidence="2" id="KW-1185">Reference proteome</keyword>
<accession>A0A8S9ZDY6</accession>
<evidence type="ECO:0000313" key="2">
    <source>
        <dbReference type="Proteomes" id="UP000605970"/>
    </source>
</evidence>
<reference evidence="1" key="1">
    <citation type="journal article" date="2020" name="Ecol. Evol.">
        <title>Genome structure and content of the rice root-knot nematode (Meloidogyne graminicola).</title>
        <authorList>
            <person name="Phan N.T."/>
            <person name="Danchin E.G.J."/>
            <person name="Klopp C."/>
            <person name="Perfus-Barbeoch L."/>
            <person name="Kozlowski D.K."/>
            <person name="Koutsovoulos G.D."/>
            <person name="Lopez-Roques C."/>
            <person name="Bouchez O."/>
            <person name="Zahm M."/>
            <person name="Besnard G."/>
            <person name="Bellafiore S."/>
        </authorList>
    </citation>
    <scope>NUCLEOTIDE SEQUENCE</scope>
    <source>
        <strain evidence="1">VN-18</strain>
    </source>
</reference>
<name>A0A8S9ZDY6_9BILA</name>
<gene>
    <name evidence="1" type="ORF">Mgra_00009061</name>
</gene>
<protein>
    <submittedName>
        <fullName evidence="1">Uncharacterized protein</fullName>
    </submittedName>
</protein>
<organism evidence="1 2">
    <name type="scientific">Meloidogyne graminicola</name>
    <dbReference type="NCBI Taxonomy" id="189291"/>
    <lineage>
        <taxon>Eukaryota</taxon>
        <taxon>Metazoa</taxon>
        <taxon>Ecdysozoa</taxon>
        <taxon>Nematoda</taxon>
        <taxon>Chromadorea</taxon>
        <taxon>Rhabditida</taxon>
        <taxon>Tylenchina</taxon>
        <taxon>Tylenchomorpha</taxon>
        <taxon>Tylenchoidea</taxon>
        <taxon>Meloidogynidae</taxon>
        <taxon>Meloidogyninae</taxon>
        <taxon>Meloidogyne</taxon>
    </lineage>
</organism>
<proteinExistence type="predicted"/>
<dbReference type="EMBL" id="JABEBT010000136">
    <property type="protein sequence ID" value="KAF7629930.1"/>
    <property type="molecule type" value="Genomic_DNA"/>
</dbReference>